<feature type="transmembrane region" description="Helical" evidence="9">
    <location>
        <begin position="665"/>
        <end position="683"/>
    </location>
</feature>
<keyword evidence="8 9" id="KW-0472">Membrane</keyword>
<dbReference type="GO" id="GO:0015031">
    <property type="term" value="P:protein transport"/>
    <property type="evidence" value="ECO:0007669"/>
    <property type="project" value="UniProtKB-KW"/>
</dbReference>
<dbReference type="Proteomes" id="UP000242180">
    <property type="component" value="Unassembled WGS sequence"/>
</dbReference>
<feature type="transmembrane region" description="Helical" evidence="9">
    <location>
        <begin position="616"/>
        <end position="636"/>
    </location>
</feature>
<dbReference type="PANTHER" id="PTHR22601">
    <property type="entry name" value="ISP4 LIKE PROTEIN"/>
    <property type="match status" value="1"/>
</dbReference>
<comment type="caution">
    <text evidence="10">The sequence shown here is derived from an EMBL/GenBank/DDBJ whole genome shotgun (WGS) entry which is preliminary data.</text>
</comment>
<proteinExistence type="inferred from homology"/>
<reference evidence="10 11" key="1">
    <citation type="submission" date="2016-07" db="EMBL/GenBank/DDBJ databases">
        <title>Pervasive Adenine N6-methylation of Active Genes in Fungi.</title>
        <authorList>
            <consortium name="DOE Joint Genome Institute"/>
            <person name="Mondo S.J."/>
            <person name="Dannebaum R.O."/>
            <person name="Kuo R.C."/>
            <person name="Labutti K."/>
            <person name="Haridas S."/>
            <person name="Kuo A."/>
            <person name="Salamov A."/>
            <person name="Ahrendt S.R."/>
            <person name="Lipzen A."/>
            <person name="Sullivan W."/>
            <person name="Andreopoulos W.B."/>
            <person name="Clum A."/>
            <person name="Lindquist E."/>
            <person name="Daum C."/>
            <person name="Ramamoorthy G.K."/>
            <person name="Gryganskyi A."/>
            <person name="Culley D."/>
            <person name="Magnuson J.K."/>
            <person name="James T.Y."/>
            <person name="O'Malley M.A."/>
            <person name="Stajich J.E."/>
            <person name="Spatafora J.W."/>
            <person name="Visel A."/>
            <person name="Grigoriev I.V."/>
        </authorList>
    </citation>
    <scope>NUCLEOTIDE SEQUENCE [LARGE SCALE GENOMIC DNA]</scope>
    <source>
        <strain evidence="10 11">NRRL 2496</strain>
    </source>
</reference>
<evidence type="ECO:0000313" key="11">
    <source>
        <dbReference type="Proteomes" id="UP000242180"/>
    </source>
</evidence>
<feature type="transmembrane region" description="Helical" evidence="9">
    <location>
        <begin position="385"/>
        <end position="408"/>
    </location>
</feature>
<name>A0A1X2HFS2_SYNRA</name>
<keyword evidence="3" id="KW-0813">Transport</keyword>
<dbReference type="FunCoup" id="A0A1X2HFS2">
    <property type="interactions" value="84"/>
</dbReference>
<dbReference type="AlphaFoldDB" id="A0A1X2HFS2"/>
<evidence type="ECO:0000256" key="1">
    <source>
        <dbReference type="ARBA" id="ARBA00004141"/>
    </source>
</evidence>
<dbReference type="InterPro" id="IPR004648">
    <property type="entry name" value="Oligpept_transpt"/>
</dbReference>
<gene>
    <name evidence="10" type="ORF">BCR43DRAFT_514142</name>
</gene>
<keyword evidence="5" id="KW-0571">Peptide transport</keyword>
<feature type="transmembrane region" description="Helical" evidence="9">
    <location>
        <begin position="310"/>
        <end position="333"/>
    </location>
</feature>
<evidence type="ECO:0000313" key="10">
    <source>
        <dbReference type="EMBL" id="ORY97771.1"/>
    </source>
</evidence>
<evidence type="ECO:0000256" key="4">
    <source>
        <dbReference type="ARBA" id="ARBA00022692"/>
    </source>
</evidence>
<evidence type="ECO:0000256" key="8">
    <source>
        <dbReference type="ARBA" id="ARBA00023136"/>
    </source>
</evidence>
<dbReference type="InterPro" id="IPR004813">
    <property type="entry name" value="OPT"/>
</dbReference>
<dbReference type="InParanoid" id="A0A1X2HFS2"/>
<feature type="transmembrane region" description="Helical" evidence="9">
    <location>
        <begin position="81"/>
        <end position="101"/>
    </location>
</feature>
<feature type="transmembrane region" description="Helical" evidence="9">
    <location>
        <begin position="283"/>
        <end position="303"/>
    </location>
</feature>
<feature type="transmembrane region" description="Helical" evidence="9">
    <location>
        <begin position="439"/>
        <end position="460"/>
    </location>
</feature>
<dbReference type="OrthoDB" id="9986677at2759"/>
<feature type="transmembrane region" description="Helical" evidence="9">
    <location>
        <begin position="550"/>
        <end position="571"/>
    </location>
</feature>
<organism evidence="10 11">
    <name type="scientific">Syncephalastrum racemosum</name>
    <name type="common">Filamentous fungus</name>
    <dbReference type="NCBI Taxonomy" id="13706"/>
    <lineage>
        <taxon>Eukaryota</taxon>
        <taxon>Fungi</taxon>
        <taxon>Fungi incertae sedis</taxon>
        <taxon>Mucoromycota</taxon>
        <taxon>Mucoromycotina</taxon>
        <taxon>Mucoromycetes</taxon>
        <taxon>Mucorales</taxon>
        <taxon>Syncephalastraceae</taxon>
        <taxon>Syncephalastrum</taxon>
    </lineage>
</organism>
<dbReference type="EMBL" id="MCGN01000004">
    <property type="protein sequence ID" value="ORY97771.1"/>
    <property type="molecule type" value="Genomic_DNA"/>
</dbReference>
<comment type="subcellular location">
    <subcellularLocation>
        <location evidence="1">Membrane</location>
        <topology evidence="1">Multi-pass membrane protein</topology>
    </subcellularLocation>
</comment>
<dbReference type="GO" id="GO:0035673">
    <property type="term" value="F:oligopeptide transmembrane transporter activity"/>
    <property type="evidence" value="ECO:0007669"/>
    <property type="project" value="InterPro"/>
</dbReference>
<evidence type="ECO:0000256" key="2">
    <source>
        <dbReference type="ARBA" id="ARBA00008807"/>
    </source>
</evidence>
<keyword evidence="6" id="KW-0653">Protein transport</keyword>
<feature type="transmembrane region" description="Helical" evidence="9">
    <location>
        <begin position="695"/>
        <end position="716"/>
    </location>
</feature>
<keyword evidence="11" id="KW-1185">Reference proteome</keyword>
<dbReference type="Pfam" id="PF03169">
    <property type="entry name" value="OPT"/>
    <property type="match status" value="1"/>
</dbReference>
<dbReference type="NCBIfam" id="TIGR00727">
    <property type="entry name" value="ISP4_OPT"/>
    <property type="match status" value="1"/>
</dbReference>
<keyword evidence="4 9" id="KW-0812">Transmembrane</keyword>
<keyword evidence="7 9" id="KW-1133">Transmembrane helix</keyword>
<evidence type="ECO:0000256" key="6">
    <source>
        <dbReference type="ARBA" id="ARBA00022927"/>
    </source>
</evidence>
<accession>A0A1X2HFS2</accession>
<evidence type="ECO:0000256" key="9">
    <source>
        <dbReference type="SAM" id="Phobius"/>
    </source>
</evidence>
<protein>
    <submittedName>
        <fullName evidence="10">OPT family small oligopeptide transporter</fullName>
    </submittedName>
</protein>
<feature type="transmembrane region" description="Helical" evidence="9">
    <location>
        <begin position="238"/>
        <end position="263"/>
    </location>
</feature>
<sequence>MTEETKVIDEQVIKTTNAGEDHAEVSDKDVKYYTEKTQGSLYDIDQTPARIEDEEDSPIEEVRLVVPNTDDPSLPVYTFRMWTLSIVFCVLMSFVNQFFWYRKNAMQISPLVVQLLSFPLGKLMEKVIPKSRFFNPGPFSMKEHALITVMANCAYTTAYAIDIITIQKLWYGVDIGYGGGILLVWTTQLLGYGMAGLTREFLVYPPSMVWPSNLANISLFRSFHLRDTNWVGPTRLRWFLYCFGGMFVYYWLPGYFFQILTFFSWACWIAPENRTLSQLTGSYNGLGMLAISLDWSTIVSYLLSPLVVPWWAIANIAVGFVIAAWILVPALYYSNVWSSQTFPIISSSLFTKTGEIWDNSLVMTAENTLNETAYQEYGPLYMSSFFALTYGIMFAGLTSVLTHTFLYHGRDIVRQFKRSRTEPEDIHGRLMKAYKEVPHWWYGSVFIISFGVSFAVLYCWPMQLPWWGLILAIAIPVVFLIPIGIVQALTNQQPGLNIITEFIIGYAMPGHPIANVTFKTYGYISMYQCLNFVSDLKLGHYLKIPPRAMFNVQMVGTMLAGLINLVTAQYLMNSVDNICTNDAYPFTCPSAHTFYSASIIWGSIGPGKMFGPESPYRPMLWFFLIGFILPIPFWYLSRRFPNVNWLKYVHIPLIFNATGMMPPAVPLNFSAWCATGFVFMYWLRKHRHEWWSKYNYVTSAAFDSGVAIAALIIFGVTSGSNWQADWFGNGGHDYLGTFDNCPLAGANASNVCAVC</sequence>
<evidence type="ECO:0000256" key="3">
    <source>
        <dbReference type="ARBA" id="ARBA00022448"/>
    </source>
</evidence>
<dbReference type="OMA" id="AMIWPAD"/>
<evidence type="ECO:0000256" key="7">
    <source>
        <dbReference type="ARBA" id="ARBA00022989"/>
    </source>
</evidence>
<feature type="transmembrane region" description="Helical" evidence="9">
    <location>
        <begin position="466"/>
        <end position="489"/>
    </location>
</feature>
<dbReference type="GO" id="GO:0016020">
    <property type="term" value="C:membrane"/>
    <property type="evidence" value="ECO:0007669"/>
    <property type="project" value="UniProtKB-SubCell"/>
</dbReference>
<dbReference type="NCBIfam" id="TIGR00728">
    <property type="entry name" value="OPT_sfam"/>
    <property type="match status" value="1"/>
</dbReference>
<comment type="similarity">
    <text evidence="2">Belongs to the oligopeptide OPT transporter family.</text>
</comment>
<evidence type="ECO:0000256" key="5">
    <source>
        <dbReference type="ARBA" id="ARBA00022856"/>
    </source>
</evidence>